<keyword evidence="1" id="KW-0812">Transmembrane</keyword>
<dbReference type="Proteomes" id="UP001158045">
    <property type="component" value="Unassembled WGS sequence"/>
</dbReference>
<dbReference type="Pfam" id="PF11368">
    <property type="entry name" value="DUF3169"/>
    <property type="match status" value="1"/>
</dbReference>
<proteinExistence type="predicted"/>
<gene>
    <name evidence="2" type="ORF">QE109_15515</name>
</gene>
<name>A0ABT6NGK0_9FIRM</name>
<feature type="transmembrane region" description="Helical" evidence="1">
    <location>
        <begin position="51"/>
        <end position="71"/>
    </location>
</feature>
<keyword evidence="1" id="KW-0472">Membrane</keyword>
<organism evidence="2 3">
    <name type="scientific">Fusibacter bizertensis</name>
    <dbReference type="NCBI Taxonomy" id="1488331"/>
    <lineage>
        <taxon>Bacteria</taxon>
        <taxon>Bacillati</taxon>
        <taxon>Bacillota</taxon>
        <taxon>Clostridia</taxon>
        <taxon>Eubacteriales</taxon>
        <taxon>Eubacteriales Family XII. Incertae Sedis</taxon>
        <taxon>Fusibacter</taxon>
    </lineage>
</organism>
<evidence type="ECO:0000313" key="2">
    <source>
        <dbReference type="EMBL" id="MDH8679567.1"/>
    </source>
</evidence>
<keyword evidence="3" id="KW-1185">Reference proteome</keyword>
<comment type="caution">
    <text evidence="2">The sequence shown here is derived from an EMBL/GenBank/DDBJ whole genome shotgun (WGS) entry which is preliminary data.</text>
</comment>
<sequence>MFKSTKFRIATKYALSLVVGTILALFLLIGNDIENMELFINIQNFLFNHTIYVYFLSAALFLLPSTILYFAGKKAYLKMLLDEDDLDIDQKKKAGYLDTSMTVLGVFNVINFMQYGVLYHKTTENPTTILILFMLGILFTAVLQVSIVKFIQKNDQRLKGDPTKVTFNKDFIQSMDEAEQLKVFKSAYKSLQLLKTITLFLIVISIFMNIVAETGGFAIVISCIFMIAQLLSFTYYEKRTI</sequence>
<accession>A0ABT6NGK0</accession>
<protein>
    <submittedName>
        <fullName evidence="2">DUF3169 family protein</fullName>
    </submittedName>
</protein>
<feature type="transmembrane region" description="Helical" evidence="1">
    <location>
        <begin position="193"/>
        <end position="211"/>
    </location>
</feature>
<dbReference type="InterPro" id="IPR021509">
    <property type="entry name" value="DUF3169"/>
</dbReference>
<evidence type="ECO:0000256" key="1">
    <source>
        <dbReference type="SAM" id="Phobius"/>
    </source>
</evidence>
<dbReference type="EMBL" id="JARYZI010000013">
    <property type="protein sequence ID" value="MDH8679567.1"/>
    <property type="molecule type" value="Genomic_DNA"/>
</dbReference>
<dbReference type="RefSeq" id="WP_281095464.1">
    <property type="nucleotide sequence ID" value="NZ_JARYZI010000013.1"/>
</dbReference>
<feature type="transmembrane region" description="Helical" evidence="1">
    <location>
        <begin position="129"/>
        <end position="151"/>
    </location>
</feature>
<feature type="transmembrane region" description="Helical" evidence="1">
    <location>
        <begin position="96"/>
        <end position="117"/>
    </location>
</feature>
<feature type="transmembrane region" description="Helical" evidence="1">
    <location>
        <begin position="217"/>
        <end position="236"/>
    </location>
</feature>
<evidence type="ECO:0000313" key="3">
    <source>
        <dbReference type="Proteomes" id="UP001158045"/>
    </source>
</evidence>
<reference evidence="2 3" key="1">
    <citation type="submission" date="2023-04" db="EMBL/GenBank/DDBJ databases">
        <title>Fusibacter bizertensis strain WBS, isolated from littoral bottom sediments of the Arctic seas - biochemical and genomic analysis.</title>
        <authorList>
            <person name="Brioukhanov A.L."/>
        </authorList>
    </citation>
    <scope>NUCLEOTIDE SEQUENCE [LARGE SCALE GENOMIC DNA]</scope>
    <source>
        <strain evidence="2 3">WBS</strain>
    </source>
</reference>
<keyword evidence="1" id="KW-1133">Transmembrane helix</keyword>
<feature type="transmembrane region" description="Helical" evidence="1">
    <location>
        <begin position="12"/>
        <end position="31"/>
    </location>
</feature>